<evidence type="ECO:0000256" key="6">
    <source>
        <dbReference type="ARBA" id="ARBA00022853"/>
    </source>
</evidence>
<evidence type="ECO:0000256" key="10">
    <source>
        <dbReference type="SAM" id="MobiDB-lite"/>
    </source>
</evidence>
<dbReference type="PRINTS" id="PR01270">
    <property type="entry name" value="HDASUPER"/>
</dbReference>
<dbReference type="InterPro" id="IPR023801">
    <property type="entry name" value="His_deacetylse_dom"/>
</dbReference>
<dbReference type="Pfam" id="PF00850">
    <property type="entry name" value="Hist_deacetyl"/>
    <property type="match status" value="1"/>
</dbReference>
<organism evidence="12">
    <name type="scientific">Ditylum brightwellii</name>
    <dbReference type="NCBI Taxonomy" id="49249"/>
    <lineage>
        <taxon>Eukaryota</taxon>
        <taxon>Sar</taxon>
        <taxon>Stramenopiles</taxon>
        <taxon>Ochrophyta</taxon>
        <taxon>Bacillariophyta</taxon>
        <taxon>Mediophyceae</taxon>
        <taxon>Lithodesmiophycidae</taxon>
        <taxon>Lithodesmiales</taxon>
        <taxon>Lithodesmiaceae</taxon>
        <taxon>Ditylum</taxon>
    </lineage>
</organism>
<keyword evidence="6" id="KW-0156">Chromatin regulator</keyword>
<feature type="compositionally biased region" description="Basic and acidic residues" evidence="10">
    <location>
        <begin position="716"/>
        <end position="733"/>
    </location>
</feature>
<comment type="subcellular location">
    <subcellularLocation>
        <location evidence="1">Nucleus</location>
    </subcellularLocation>
</comment>
<gene>
    <name evidence="12" type="ORF">DBRI00130_LOCUS25262</name>
</gene>
<evidence type="ECO:0000256" key="1">
    <source>
        <dbReference type="ARBA" id="ARBA00004123"/>
    </source>
</evidence>
<evidence type="ECO:0000256" key="5">
    <source>
        <dbReference type="ARBA" id="ARBA00022801"/>
    </source>
</evidence>
<name>A0A7S4W672_9STRA</name>
<feature type="region of interest" description="Disordered" evidence="10">
    <location>
        <begin position="701"/>
        <end position="733"/>
    </location>
</feature>
<accession>A0A7S4W672</accession>
<keyword evidence="5" id="KW-0378">Hydrolase</keyword>
<dbReference type="GO" id="GO:0040029">
    <property type="term" value="P:epigenetic regulation of gene expression"/>
    <property type="evidence" value="ECO:0007669"/>
    <property type="project" value="TreeGrafter"/>
</dbReference>
<dbReference type="InterPro" id="IPR037138">
    <property type="entry name" value="His_deacetylse_dom_sf"/>
</dbReference>
<evidence type="ECO:0000256" key="8">
    <source>
        <dbReference type="ARBA" id="ARBA00023163"/>
    </source>
</evidence>
<feature type="region of interest" description="Disordered" evidence="10">
    <location>
        <begin position="580"/>
        <end position="617"/>
    </location>
</feature>
<dbReference type="PANTHER" id="PTHR10625">
    <property type="entry name" value="HISTONE DEACETYLASE HDAC1-RELATED"/>
    <property type="match status" value="1"/>
</dbReference>
<evidence type="ECO:0000259" key="11">
    <source>
        <dbReference type="Pfam" id="PF00850"/>
    </source>
</evidence>
<keyword evidence="9" id="KW-0539">Nucleus</keyword>
<dbReference type="CDD" id="cd09992">
    <property type="entry name" value="HDAC_classII"/>
    <property type="match status" value="1"/>
</dbReference>
<dbReference type="GO" id="GO:0000118">
    <property type="term" value="C:histone deacetylase complex"/>
    <property type="evidence" value="ECO:0007669"/>
    <property type="project" value="TreeGrafter"/>
</dbReference>
<keyword evidence="4" id="KW-0678">Repressor</keyword>
<reference evidence="12" key="1">
    <citation type="submission" date="2021-01" db="EMBL/GenBank/DDBJ databases">
        <authorList>
            <person name="Corre E."/>
            <person name="Pelletier E."/>
            <person name="Niang G."/>
            <person name="Scheremetjew M."/>
            <person name="Finn R."/>
            <person name="Kale V."/>
            <person name="Holt S."/>
            <person name="Cochrane G."/>
            <person name="Meng A."/>
            <person name="Brown T."/>
            <person name="Cohen L."/>
        </authorList>
    </citation>
    <scope>NUCLEOTIDE SEQUENCE</scope>
    <source>
        <strain evidence="12">GSO104</strain>
    </source>
</reference>
<evidence type="ECO:0000256" key="4">
    <source>
        <dbReference type="ARBA" id="ARBA00022491"/>
    </source>
</evidence>
<feature type="region of interest" description="Disordered" evidence="10">
    <location>
        <begin position="1"/>
        <end position="36"/>
    </location>
</feature>
<evidence type="ECO:0000256" key="3">
    <source>
        <dbReference type="ARBA" id="ARBA00012111"/>
    </source>
</evidence>
<dbReference type="EMBL" id="HBNS01032249">
    <property type="protein sequence ID" value="CAE4626939.1"/>
    <property type="molecule type" value="Transcribed_RNA"/>
</dbReference>
<dbReference type="PANTHER" id="PTHR10625:SF5">
    <property type="entry name" value="HISTONE DEACETYLASE"/>
    <property type="match status" value="1"/>
</dbReference>
<feature type="domain" description="Histone deacetylase" evidence="11">
    <location>
        <begin position="93"/>
        <end position="443"/>
    </location>
</feature>
<dbReference type="EC" id="3.5.1.98" evidence="3"/>
<feature type="compositionally biased region" description="Basic and acidic residues" evidence="10">
    <location>
        <begin position="19"/>
        <end position="30"/>
    </location>
</feature>
<keyword evidence="7" id="KW-0805">Transcription regulation</keyword>
<dbReference type="Gene3D" id="3.40.800.20">
    <property type="entry name" value="Histone deacetylase domain"/>
    <property type="match status" value="1"/>
</dbReference>
<sequence>MHRHPLMRDDNSAVPNELADSKDKEEKEPQDPPFIFERPERILHVHKELTKFSAQTLQKRRRRVLLQRRRQKSTSPKLPSQPIAPAYAPLVPLPCKPASRENILLVHSAEYYERMRETAEATNELLLEWTNTKMSMGDDVYFNEHTFESAKLAAGGVLCCVDAVLAGTAGIKIDDVDNLKNGNKRQLISNTVMVSKKNGNGAKTNQQEEDLLRQDEGSNISCEASFCSDDGEVINRAIALVRPPGHHACACQSMGFCYFNSIAMAAKYALKHHSSLVQRVLILDWDIHHGNGTQDATYDDERIMYVSLHRIASNGSGGSQGYFFPGTGRCNEVGPMNTSAEGTNLNIEWTQSHMGNVEYAAAFSELILPILSAYDPQLVLISCGLDAAKGDIIGDCDVTPEMYYKMTKSVMETVGDSVPIVVALEGGYELNVMGECMVGVARALSDEPWEESEKKDEAVIVGSEESNDIVKDVVLVKGVCEGGVNKVANKGNIEKNVDKIGTSAVVIPSRKPTSLLGEEIRKFQQSTIINANDSSSSKDATPSIVTQNHSAMASIASTTTSSSLLVDDYEVEGALILSSKSGLDGNGNKDKVNEISPASFRCDSDDSTKSSGVCEPGGDVDDPARGCITGEVTIQSISTVPSCIGTDVENSLDYRNDGEAITCDVDIPKEKLSEGETEQEKDDIMVKPFADLPVTLSSAISIPDSPLPLPSSQQEMQHREPEYQPEPKERLSKEERLQRGRNALKSLWDYGAANQKAKGVGAKRSAIQNINRSINSIQNAKRWREEEEMGRSLDVALTIPYQNKVIKPPMATRSRRQRSVETTHVGSFGCQSPVGFLTSQAQYASSLYGMLQLVDHTIH</sequence>
<evidence type="ECO:0000256" key="2">
    <source>
        <dbReference type="ARBA" id="ARBA00007738"/>
    </source>
</evidence>
<evidence type="ECO:0000256" key="7">
    <source>
        <dbReference type="ARBA" id="ARBA00023015"/>
    </source>
</evidence>
<dbReference type="InterPro" id="IPR000286">
    <property type="entry name" value="HDACs"/>
</dbReference>
<keyword evidence="8" id="KW-0804">Transcription</keyword>
<comment type="similarity">
    <text evidence="2">Belongs to the histone deacetylase family. HD type 2 subfamily.</text>
</comment>
<dbReference type="AlphaFoldDB" id="A0A7S4W672"/>
<dbReference type="SUPFAM" id="SSF52768">
    <property type="entry name" value="Arginase/deacetylase"/>
    <property type="match status" value="1"/>
</dbReference>
<evidence type="ECO:0000313" key="12">
    <source>
        <dbReference type="EMBL" id="CAE4626939.1"/>
    </source>
</evidence>
<dbReference type="InterPro" id="IPR023696">
    <property type="entry name" value="Ureohydrolase_dom_sf"/>
</dbReference>
<dbReference type="GO" id="GO:0141221">
    <property type="term" value="F:histone deacetylase activity, hydrolytic mechanism"/>
    <property type="evidence" value="ECO:0007669"/>
    <property type="project" value="UniProtKB-EC"/>
</dbReference>
<evidence type="ECO:0000256" key="9">
    <source>
        <dbReference type="ARBA" id="ARBA00023242"/>
    </source>
</evidence>
<feature type="compositionally biased region" description="Basic and acidic residues" evidence="10">
    <location>
        <begin position="1"/>
        <end position="11"/>
    </location>
</feature>
<proteinExistence type="inferred from homology"/>
<protein>
    <recommendedName>
        <fullName evidence="3">histone deacetylase</fullName>
        <ecNumber evidence="3">3.5.1.98</ecNumber>
    </recommendedName>
</protein>